<dbReference type="EMBL" id="CP015136">
    <property type="protein sequence ID" value="AMY12251.1"/>
    <property type="molecule type" value="Genomic_DNA"/>
</dbReference>
<evidence type="ECO:0000256" key="3">
    <source>
        <dbReference type="SAM" id="MobiDB-lite"/>
    </source>
</evidence>
<feature type="compositionally biased region" description="Gly residues" evidence="3">
    <location>
        <begin position="1199"/>
        <end position="1210"/>
    </location>
</feature>
<feature type="region of interest" description="Disordered" evidence="3">
    <location>
        <begin position="1188"/>
        <end position="1210"/>
    </location>
</feature>
<dbReference type="SMART" id="SM00028">
    <property type="entry name" value="TPR"/>
    <property type="match status" value="3"/>
</dbReference>
<dbReference type="InterPro" id="IPR028994">
    <property type="entry name" value="Integrin_alpha_N"/>
</dbReference>
<keyword evidence="1" id="KW-0732">Signal</keyword>
<accession>A0A143PV56</accession>
<gene>
    <name evidence="5" type="ORF">LuPra_05524</name>
</gene>
<dbReference type="RefSeq" id="WP_110173722.1">
    <property type="nucleotide sequence ID" value="NZ_CP015136.1"/>
</dbReference>
<dbReference type="Proteomes" id="UP000076079">
    <property type="component" value="Chromosome"/>
</dbReference>
<dbReference type="KEGG" id="abac:LuPra_05524"/>
<dbReference type="OrthoDB" id="98621at2"/>
<feature type="domain" description="ASPIC/UnbV" evidence="4">
    <location>
        <begin position="646"/>
        <end position="699"/>
    </location>
</feature>
<dbReference type="Pfam" id="PF13374">
    <property type="entry name" value="TPR_10"/>
    <property type="match status" value="1"/>
</dbReference>
<keyword evidence="6" id="KW-1185">Reference proteome</keyword>
<reference evidence="5 6" key="1">
    <citation type="journal article" date="2016" name="Genome Announc.">
        <title>First Complete Genome Sequence of a Subdivision 6 Acidobacterium Strain.</title>
        <authorList>
            <person name="Huang S."/>
            <person name="Vieira S."/>
            <person name="Bunk B."/>
            <person name="Riedel T."/>
            <person name="Sproer C."/>
            <person name="Overmann J."/>
        </authorList>
    </citation>
    <scope>NUCLEOTIDE SEQUENCE [LARGE SCALE GENOMIC DNA]</scope>
    <source>
        <strain evidence="6">DSM 100886 HEG_-6_39</strain>
    </source>
</reference>
<evidence type="ECO:0000256" key="2">
    <source>
        <dbReference type="PROSITE-ProRule" id="PRU00339"/>
    </source>
</evidence>
<protein>
    <submittedName>
        <fullName evidence="5">Putative PEP-CTERM system TPR-repeat lipoprotein</fullName>
    </submittedName>
</protein>
<dbReference type="Pfam" id="PF13432">
    <property type="entry name" value="TPR_16"/>
    <property type="match status" value="2"/>
</dbReference>
<dbReference type="Pfam" id="PF13517">
    <property type="entry name" value="FG-GAP_3"/>
    <property type="match status" value="2"/>
</dbReference>
<dbReference type="AlphaFoldDB" id="A0A143PV56"/>
<evidence type="ECO:0000259" key="4">
    <source>
        <dbReference type="Pfam" id="PF07593"/>
    </source>
</evidence>
<keyword evidence="5" id="KW-0449">Lipoprotein</keyword>
<dbReference type="InterPro" id="IPR011990">
    <property type="entry name" value="TPR-like_helical_dom_sf"/>
</dbReference>
<dbReference type="PANTHER" id="PTHR44103">
    <property type="entry name" value="PROPROTEIN CONVERTASE P"/>
    <property type="match status" value="1"/>
</dbReference>
<evidence type="ECO:0000256" key="1">
    <source>
        <dbReference type="ARBA" id="ARBA00022729"/>
    </source>
</evidence>
<keyword evidence="2" id="KW-0802">TPR repeat</keyword>
<proteinExistence type="predicted"/>
<dbReference type="PATRIC" id="fig|1813736.3.peg.5810"/>
<sequence>MMPQSLILLAGVVTLGVVLTAQPTSSPRDVRERAWQANNLGVAYLEQFNYAKAATQFEAALTIDAAFVPARVNLAIARMYEPDLPAAVKAATAAAEASSAPPHATFVLGLIARSENREEDALAAFRRVLQADPDDVASLVNLGQLLLQRRAYAEAVPVFGKAVELEPYNVSALYNLAVAQTRAGQRELGAATTAKFQVLRETGYGTTYSNTYMEQGRYAEAILSTGAEADVAPTPTALTYATAGLAFGSGTSSTVIAAGDLDHDGHSDYLVVTDAGFDAYVNTGAAPRRLRSASWPLPAAFAPRGAIVADTDNDGKADVLLHGRGGIALWRQKAGASGTAIDFEDVTARTGIMTALDVRTAALVDLDHDGDTDLVIGGANRIDGSPAPLAAWRNNGDGTFADISANALPAQEPLVALALIPTDVDMRRDIDLLVLGEDGRIRLWRNMRDASFREVSTTVGLDALPPAATIAVGDATKDGFPDIAVSARTGSSVLAVGASNNRFTARPFDALAAGALAAQMVDADNDGLLDVVTLAADGVRVARQAAGGAFEDITGRTGLTNAERRTPNADVSAVVSAKAEDRLVRRSLGEGGLPTPDALVLLDADLSGSMDIVTVRAGKATLHLAGGVATPGFHVALTGQVSNRGGIGAKVEMRAGSLWQKLETSAASPAAAPADILFGLGTRPAVDVVRVLWPAGIVQAEPIGADTQKKRSLEVVELDRKPSSCPYLYSWNGERFEFVTDFLGGGEMGYQVSPGVYSTPDPEEFVRIRADQLRARDGRYELRVTNELEETLFLDHLSLVAIDHPAGTDVYPREGLVSSPAAGLQVETLRERRPVQRVIDASGRDATANAARTDRTFVDGLPLLPVRGYAKPHGMTLDLGAATPSRGAVLLLTGWTDYAFSSDNIAASHAGHALHPPSLQVRNGNGEWQTVIEEIGVPVGRPQTIVVDLTDRFLSASREVRIATSMRVYWDQVEIATRYAECGNAECGSVESVGKSGQSPGRADDGRARSPWAPKRVARRRPSPAQGVDDNHIVVTRVPASSATLGWRGFSEMTSPREPLTFDYSRVTAISPWKQMPGRYTREGDVGALLQAVDDQFVVSRPGDEVSLAFEATALPTLRAGWTRTFLLHGDGYSKEMDINSASPDQAWPLPSHRMTRYPAPSSWPEPAWFTRYNTRIVGRQVPRLAGVPPGRLVRRSPGAGGSLGEGELR</sequence>
<dbReference type="Gene3D" id="1.25.40.10">
    <property type="entry name" value="Tetratricopeptide repeat domain"/>
    <property type="match status" value="2"/>
</dbReference>
<dbReference type="PANTHER" id="PTHR44103:SF1">
    <property type="entry name" value="PROPROTEIN CONVERTASE P"/>
    <property type="match status" value="1"/>
</dbReference>
<dbReference type="STRING" id="1855912.LuPra_05524"/>
<dbReference type="SUPFAM" id="SSF48452">
    <property type="entry name" value="TPR-like"/>
    <property type="match status" value="1"/>
</dbReference>
<evidence type="ECO:0000313" key="6">
    <source>
        <dbReference type="Proteomes" id="UP000076079"/>
    </source>
</evidence>
<dbReference type="InterPro" id="IPR013517">
    <property type="entry name" value="FG-GAP"/>
</dbReference>
<dbReference type="InterPro" id="IPR019734">
    <property type="entry name" value="TPR_rpt"/>
</dbReference>
<dbReference type="Gene3D" id="2.130.10.130">
    <property type="entry name" value="Integrin alpha, N-terminal"/>
    <property type="match status" value="2"/>
</dbReference>
<feature type="region of interest" description="Disordered" evidence="3">
    <location>
        <begin position="987"/>
        <end position="1029"/>
    </location>
</feature>
<name>A0A143PV56_LUTPR</name>
<feature type="repeat" description="TPR" evidence="2">
    <location>
        <begin position="136"/>
        <end position="169"/>
    </location>
</feature>
<organism evidence="5 6">
    <name type="scientific">Luteitalea pratensis</name>
    <dbReference type="NCBI Taxonomy" id="1855912"/>
    <lineage>
        <taxon>Bacteria</taxon>
        <taxon>Pseudomonadati</taxon>
        <taxon>Acidobacteriota</taxon>
        <taxon>Vicinamibacteria</taxon>
        <taxon>Vicinamibacterales</taxon>
        <taxon>Vicinamibacteraceae</taxon>
        <taxon>Luteitalea</taxon>
    </lineage>
</organism>
<dbReference type="Pfam" id="PF07593">
    <property type="entry name" value="UnbV_ASPIC"/>
    <property type="match status" value="1"/>
</dbReference>
<feature type="repeat" description="TPR" evidence="2">
    <location>
        <begin position="102"/>
        <end position="135"/>
    </location>
</feature>
<dbReference type="PROSITE" id="PS50005">
    <property type="entry name" value="TPR"/>
    <property type="match status" value="2"/>
</dbReference>
<reference evidence="6" key="2">
    <citation type="submission" date="2016-04" db="EMBL/GenBank/DDBJ databases">
        <title>First Complete Genome Sequence of a Subdivision 6 Acidobacterium.</title>
        <authorList>
            <person name="Huang S."/>
            <person name="Vieira S."/>
            <person name="Bunk B."/>
            <person name="Riedel T."/>
            <person name="Sproeer C."/>
            <person name="Overmann J."/>
        </authorList>
    </citation>
    <scope>NUCLEOTIDE SEQUENCE [LARGE SCALE GENOMIC DNA]</scope>
    <source>
        <strain evidence="6">DSM 100886 HEG_-6_39</strain>
    </source>
</reference>
<dbReference type="SUPFAM" id="SSF69318">
    <property type="entry name" value="Integrin alpha N-terminal domain"/>
    <property type="match status" value="1"/>
</dbReference>
<dbReference type="InterPro" id="IPR011519">
    <property type="entry name" value="UnbV_ASPIC"/>
</dbReference>
<evidence type="ECO:0000313" key="5">
    <source>
        <dbReference type="EMBL" id="AMY12251.1"/>
    </source>
</evidence>